<dbReference type="PANTHER" id="PTHR43124:SF4">
    <property type="entry name" value="SUGAR EFFLUX TRANSPORTER"/>
    <property type="match status" value="1"/>
</dbReference>
<feature type="transmembrane region" description="Helical" evidence="6">
    <location>
        <begin position="335"/>
        <end position="356"/>
    </location>
</feature>
<comment type="subcellular location">
    <subcellularLocation>
        <location evidence="1">Cell membrane</location>
        <topology evidence="1">Multi-pass membrane protein</topology>
    </subcellularLocation>
</comment>
<evidence type="ECO:0000256" key="4">
    <source>
        <dbReference type="ARBA" id="ARBA00022989"/>
    </source>
</evidence>
<keyword evidence="3 6" id="KW-0812">Transmembrane</keyword>
<dbReference type="PANTHER" id="PTHR43124">
    <property type="entry name" value="PURINE EFFLUX PUMP PBUE"/>
    <property type="match status" value="1"/>
</dbReference>
<evidence type="ECO:0000256" key="3">
    <source>
        <dbReference type="ARBA" id="ARBA00022692"/>
    </source>
</evidence>
<feature type="transmembrane region" description="Helical" evidence="6">
    <location>
        <begin position="108"/>
        <end position="129"/>
    </location>
</feature>
<feature type="transmembrane region" description="Helical" evidence="6">
    <location>
        <begin position="211"/>
        <end position="232"/>
    </location>
</feature>
<keyword evidence="4 6" id="KW-1133">Transmembrane helix</keyword>
<gene>
    <name evidence="8" type="ORF">DWB68_06170</name>
</gene>
<evidence type="ECO:0000256" key="1">
    <source>
        <dbReference type="ARBA" id="ARBA00004651"/>
    </source>
</evidence>
<feature type="transmembrane region" description="Helical" evidence="6">
    <location>
        <begin position="304"/>
        <end position="323"/>
    </location>
</feature>
<dbReference type="AlphaFoldDB" id="A0A399JAX4"/>
<keyword evidence="9" id="KW-1185">Reference proteome</keyword>
<evidence type="ECO:0000256" key="5">
    <source>
        <dbReference type="ARBA" id="ARBA00023136"/>
    </source>
</evidence>
<dbReference type="CDD" id="cd17324">
    <property type="entry name" value="MFS_NepI_like"/>
    <property type="match status" value="1"/>
</dbReference>
<feature type="transmembrane region" description="Helical" evidence="6">
    <location>
        <begin position="83"/>
        <end position="102"/>
    </location>
</feature>
<protein>
    <submittedName>
        <fullName evidence="8">MFS transporter</fullName>
    </submittedName>
</protein>
<feature type="transmembrane region" description="Helical" evidence="6">
    <location>
        <begin position="362"/>
        <end position="382"/>
    </location>
</feature>
<feature type="transmembrane region" description="Helical" evidence="6">
    <location>
        <begin position="244"/>
        <end position="265"/>
    </location>
</feature>
<dbReference type="EMBL" id="QQXK01000009">
    <property type="protein sequence ID" value="RII42725.1"/>
    <property type="molecule type" value="Genomic_DNA"/>
</dbReference>
<dbReference type="InterPro" id="IPR036259">
    <property type="entry name" value="MFS_trans_sf"/>
</dbReference>
<feature type="transmembrane region" description="Helical" evidence="6">
    <location>
        <begin position="277"/>
        <end position="298"/>
    </location>
</feature>
<dbReference type="InterPro" id="IPR050189">
    <property type="entry name" value="MFS_Efflux_Transporters"/>
</dbReference>
<accession>A0A399JAX4</accession>
<organism evidence="8 9">
    <name type="scientific">Galactobacter valiniphilus</name>
    <dbReference type="NCBI Taxonomy" id="2676122"/>
    <lineage>
        <taxon>Bacteria</taxon>
        <taxon>Bacillati</taxon>
        <taxon>Actinomycetota</taxon>
        <taxon>Actinomycetes</taxon>
        <taxon>Micrococcales</taxon>
        <taxon>Micrococcaceae</taxon>
        <taxon>Galactobacter</taxon>
    </lineage>
</organism>
<feature type="transmembrane region" description="Helical" evidence="6">
    <location>
        <begin position="51"/>
        <end position="71"/>
    </location>
</feature>
<feature type="domain" description="Major facilitator superfamily (MFS) profile" evidence="7">
    <location>
        <begin position="16"/>
        <end position="387"/>
    </location>
</feature>
<evidence type="ECO:0000256" key="2">
    <source>
        <dbReference type="ARBA" id="ARBA00022475"/>
    </source>
</evidence>
<dbReference type="Pfam" id="PF07690">
    <property type="entry name" value="MFS_1"/>
    <property type="match status" value="1"/>
</dbReference>
<dbReference type="GO" id="GO:0005886">
    <property type="term" value="C:plasma membrane"/>
    <property type="evidence" value="ECO:0007669"/>
    <property type="project" value="UniProtKB-SubCell"/>
</dbReference>
<evidence type="ECO:0000313" key="9">
    <source>
        <dbReference type="Proteomes" id="UP000265419"/>
    </source>
</evidence>
<dbReference type="Proteomes" id="UP000265419">
    <property type="component" value="Unassembled WGS sequence"/>
</dbReference>
<dbReference type="InterPro" id="IPR011701">
    <property type="entry name" value="MFS"/>
</dbReference>
<keyword evidence="2" id="KW-1003">Cell membrane</keyword>
<dbReference type="InterPro" id="IPR020846">
    <property type="entry name" value="MFS_dom"/>
</dbReference>
<evidence type="ECO:0000313" key="8">
    <source>
        <dbReference type="EMBL" id="RII42725.1"/>
    </source>
</evidence>
<proteinExistence type="predicted"/>
<evidence type="ECO:0000256" key="6">
    <source>
        <dbReference type="SAM" id="Phobius"/>
    </source>
</evidence>
<dbReference type="SUPFAM" id="SSF103473">
    <property type="entry name" value="MFS general substrate transporter"/>
    <property type="match status" value="1"/>
</dbReference>
<feature type="transmembrane region" description="Helical" evidence="6">
    <location>
        <begin position="15"/>
        <end position="39"/>
    </location>
</feature>
<feature type="transmembrane region" description="Helical" evidence="6">
    <location>
        <begin position="169"/>
        <end position="191"/>
    </location>
</feature>
<comment type="caution">
    <text evidence="8">The sequence shown here is derived from an EMBL/GenBank/DDBJ whole genome shotgun (WGS) entry which is preliminary data.</text>
</comment>
<keyword evidence="5 6" id="KW-0472">Membrane</keyword>
<evidence type="ECO:0000259" key="7">
    <source>
        <dbReference type="PROSITE" id="PS50850"/>
    </source>
</evidence>
<dbReference type="PROSITE" id="PS50850">
    <property type="entry name" value="MFS"/>
    <property type="match status" value="1"/>
</dbReference>
<sequence>MSPSPASVPASRSSWAGLILLAVAIFAVITTEVVPIGILPRVVQDFGLDESVGGMLVSLYAGLVALTAVPLTRFTGSLPRKPVLLSTLVIFTASNILAATAPSFVWLVVARAVGGMAHALFFALAIGYATRIAPPGAVGKAMAMTSMGASAGFILGVPAGTALAEVAGWRLTFGALGALTAIAFVVALVLLPSVKHDAAASRTLVPGGSSLLLVAGLAGTTFLGHYCLYTFVSPLILSTGLDPVWLSPVLVLFGVAGLFAIRAVAPRLDAHPVRWMILMPVSILLSLAATVLAMPILWPTLIIAGLWGACFAPVNSTFQNVLVRVGKENPEMAGAWINVTCNLGIGGGAALGGLALDAGGLQGAGLLGCAILALSIGFTLLMRARLNAAAAR</sequence>
<dbReference type="RefSeq" id="WP_119424270.1">
    <property type="nucleotide sequence ID" value="NZ_QQXK01000009.1"/>
</dbReference>
<dbReference type="GO" id="GO:0022857">
    <property type="term" value="F:transmembrane transporter activity"/>
    <property type="evidence" value="ECO:0007669"/>
    <property type="project" value="InterPro"/>
</dbReference>
<reference evidence="8 9" key="1">
    <citation type="submission" date="2018-07" db="EMBL/GenBank/DDBJ databases">
        <title>Arthrobacter sp. nov., isolated from raw cow's milk with high bacterial count.</title>
        <authorList>
            <person name="Hahne J."/>
            <person name="Isele D."/>
            <person name="Lipski A."/>
        </authorList>
    </citation>
    <scope>NUCLEOTIDE SEQUENCE [LARGE SCALE GENOMIC DNA]</scope>
    <source>
        <strain evidence="8 9">JZ R-35</strain>
    </source>
</reference>
<name>A0A399JAX4_9MICC</name>
<dbReference type="Gene3D" id="1.20.1250.20">
    <property type="entry name" value="MFS general substrate transporter like domains"/>
    <property type="match status" value="1"/>
</dbReference>